<dbReference type="Pfam" id="PF00656">
    <property type="entry name" value="Peptidase_C14"/>
    <property type="match status" value="1"/>
</dbReference>
<evidence type="ECO:0000256" key="1">
    <source>
        <dbReference type="ARBA" id="ARBA00010134"/>
    </source>
</evidence>
<dbReference type="InterPro" id="IPR011600">
    <property type="entry name" value="Pept_C14_caspase"/>
</dbReference>
<dbReference type="InterPro" id="IPR001309">
    <property type="entry name" value="Pept_C14_p20"/>
</dbReference>
<dbReference type="GO" id="GO:0005737">
    <property type="term" value="C:cytoplasm"/>
    <property type="evidence" value="ECO:0007669"/>
    <property type="project" value="TreeGrafter"/>
</dbReference>
<dbReference type="SUPFAM" id="SSF52129">
    <property type="entry name" value="Caspase-like"/>
    <property type="match status" value="1"/>
</dbReference>
<evidence type="ECO:0000256" key="2">
    <source>
        <dbReference type="RuleBase" id="RU003971"/>
    </source>
</evidence>
<evidence type="ECO:0000259" key="3">
    <source>
        <dbReference type="PROSITE" id="PS50207"/>
    </source>
</evidence>
<dbReference type="PROSITE" id="PS50207">
    <property type="entry name" value="CASPASE_P10"/>
    <property type="match status" value="1"/>
</dbReference>
<dbReference type="InterPro" id="IPR002398">
    <property type="entry name" value="Pept_C14"/>
</dbReference>
<dbReference type="AlphaFoldDB" id="A0A8W7PI82"/>
<dbReference type="InterPro" id="IPR015917">
    <property type="entry name" value="Pept_C14A"/>
</dbReference>
<dbReference type="GO" id="GO:0006915">
    <property type="term" value="P:apoptotic process"/>
    <property type="evidence" value="ECO:0007669"/>
    <property type="project" value="TreeGrafter"/>
</dbReference>
<dbReference type="SMART" id="SM00115">
    <property type="entry name" value="CASc"/>
    <property type="match status" value="1"/>
</dbReference>
<dbReference type="InterPro" id="IPR002138">
    <property type="entry name" value="Pept_C14_p10"/>
</dbReference>
<sequence length="282" mass="31682">MDSLLELELQSYKTNHPNRGIAVVINDSENRDGWEKDLEAVETVLQRLKCDVRTFCDKTKHEIRDALRNVSKEDHTKSDCLVIVAMAHGNNDKITLRRGEMHIDELWTDFVGNGCPSLIGKPKLVFIQSCRGNKHDYLVGGAAVDAVPSPEKPICVEIPMYADLLVMYSSYDQYVSYRDKEEGSWFIQSLCQVLGANIAGKDLLTLLTHVSYLVSVRSFLMESEVNMACTKNNFGLPINDGQASPMNGSHNWFASYDLSEAYSRLFSLPCVITTTTRQSLCE</sequence>
<dbReference type="PANTHER" id="PTHR10454">
    <property type="entry name" value="CASPASE"/>
    <property type="match status" value="1"/>
</dbReference>
<dbReference type="Proteomes" id="UP000075882">
    <property type="component" value="Unassembled WGS sequence"/>
</dbReference>
<dbReference type="GO" id="GO:0006508">
    <property type="term" value="P:proteolysis"/>
    <property type="evidence" value="ECO:0007669"/>
    <property type="project" value="InterPro"/>
</dbReference>
<proteinExistence type="inferred from homology"/>
<dbReference type="PRINTS" id="PR00376">
    <property type="entry name" value="IL1BCENZYME"/>
</dbReference>
<organism evidence="5">
    <name type="scientific">Anopheles coluzzii</name>
    <name type="common">African malaria mosquito</name>
    <dbReference type="NCBI Taxonomy" id="1518534"/>
    <lineage>
        <taxon>Eukaryota</taxon>
        <taxon>Metazoa</taxon>
        <taxon>Ecdysozoa</taxon>
        <taxon>Arthropoda</taxon>
        <taxon>Hexapoda</taxon>
        <taxon>Insecta</taxon>
        <taxon>Pterygota</taxon>
        <taxon>Neoptera</taxon>
        <taxon>Endopterygota</taxon>
        <taxon>Diptera</taxon>
        <taxon>Nematocera</taxon>
        <taxon>Culicoidea</taxon>
        <taxon>Culicidae</taxon>
        <taxon>Anophelinae</taxon>
        <taxon>Anopheles</taxon>
    </lineage>
</organism>
<dbReference type="VEuPathDB" id="VectorBase:ACON2_037964"/>
<protein>
    <submittedName>
        <fullName evidence="5">Uncharacterized protein</fullName>
    </submittedName>
</protein>
<feature type="domain" description="Caspase family p20" evidence="4">
    <location>
        <begin position="31"/>
        <end position="134"/>
    </location>
</feature>
<dbReference type="InterPro" id="IPR029030">
    <property type="entry name" value="Caspase-like_dom_sf"/>
</dbReference>
<reference evidence="5" key="1">
    <citation type="submission" date="2022-08" db="UniProtKB">
        <authorList>
            <consortium name="EnsemblMetazoa"/>
        </authorList>
    </citation>
    <scope>IDENTIFICATION</scope>
</reference>
<dbReference type="GO" id="GO:0004197">
    <property type="term" value="F:cysteine-type endopeptidase activity"/>
    <property type="evidence" value="ECO:0007669"/>
    <property type="project" value="InterPro"/>
</dbReference>
<dbReference type="PROSITE" id="PS50208">
    <property type="entry name" value="CASPASE_P20"/>
    <property type="match status" value="1"/>
</dbReference>
<accession>A0A8W7PI82</accession>
<dbReference type="PANTHER" id="PTHR10454:SF232">
    <property type="entry name" value="AT03047P-RELATED"/>
    <property type="match status" value="1"/>
</dbReference>
<name>A0A8W7PI82_ANOCL</name>
<dbReference type="GO" id="GO:0043525">
    <property type="term" value="P:positive regulation of neuron apoptotic process"/>
    <property type="evidence" value="ECO:0007669"/>
    <property type="project" value="TreeGrafter"/>
</dbReference>
<feature type="domain" description="Caspase family p10" evidence="3">
    <location>
        <begin position="154"/>
        <end position="219"/>
    </location>
</feature>
<dbReference type="EnsemblMetazoa" id="ACOM032220-RA">
    <property type="protein sequence ID" value="ACOM032220-PA.1"/>
    <property type="gene ID" value="ACOM032220"/>
</dbReference>
<comment type="similarity">
    <text evidence="1 2">Belongs to the peptidase C14A family.</text>
</comment>
<evidence type="ECO:0000313" key="5">
    <source>
        <dbReference type="EnsemblMetazoa" id="ACOM032220-PA.1"/>
    </source>
</evidence>
<evidence type="ECO:0000259" key="4">
    <source>
        <dbReference type="PROSITE" id="PS50208"/>
    </source>
</evidence>
<dbReference type="Gene3D" id="3.40.50.1460">
    <property type="match status" value="1"/>
</dbReference>